<evidence type="ECO:0000256" key="1">
    <source>
        <dbReference type="ARBA" id="ARBA00023015"/>
    </source>
</evidence>
<dbReference type="PANTHER" id="PTHR35807">
    <property type="entry name" value="TRANSCRIPTIONAL REGULATOR REDD-RELATED"/>
    <property type="match status" value="1"/>
</dbReference>
<evidence type="ECO:0000259" key="4">
    <source>
        <dbReference type="SMART" id="SM01043"/>
    </source>
</evidence>
<comment type="caution">
    <text evidence="5">The sequence shown here is derived from an EMBL/GenBank/DDBJ whole genome shotgun (WGS) entry which is preliminary data.</text>
</comment>
<feature type="region of interest" description="Disordered" evidence="3">
    <location>
        <begin position="641"/>
        <end position="672"/>
    </location>
</feature>
<sequence length="672" mass="73161">MLRVDTDVLTEVSMALEAEREKLSTKKLQAALALYRGDFLSGIKVRGEEELDAWLEHRRMDYRRHALHICQALVSRLREAGEPDEAVRVARRGIAIDADDEAMHVALLRALKDAGQTTGARIESDRFIAHLREVLEVEPSEVLQALRQTLPQTTAPGKDPTTSRERRWSAVVLRAEQRGLGSASALRLARTDLAELAAQVASQGRAYKLTAGADGLETLTFGYPCADADALIQALDAAHRLMAERDDLAIAIEQGCIADDMEPTDNPVGDVFPITHALLARCSAGEILVGERAASAVRPYYRLTKQQTLRTRTRPSIRLTYWASQGRHLVGEASCCATPADPKAGARHQESASAHAGLILQGAMGAGKTHRLNRLLAPASENAQAPRLLQCLPGDRLRPLGAFARWLRACMGSTTPATELPVRRALVRHLGERRETLEAIEPLTVTLLTELILRNERLRLGRSEFDAETLASRLAPVFLVLFAADNGGLLVDNVDEADALTLGWLNQWIQGAGDTGHFVMTCRELPEALVLPESTRVERLRKLSTLDSRRLVTQVCGHDVIGKEAMARLLGLAADNPGRLVALAEWHQHRSQGSMAAGKELPPSLLSRIGGRMGPADGPMGRLKDPLESWVWSHLFGDSEETGCSGQSASEADALPARSEATVPLPTLLASR</sequence>
<evidence type="ECO:0000313" key="5">
    <source>
        <dbReference type="EMBL" id="MEX0373639.1"/>
    </source>
</evidence>
<dbReference type="Proteomes" id="UP001556636">
    <property type="component" value="Unassembled WGS sequence"/>
</dbReference>
<dbReference type="Gene3D" id="1.25.40.10">
    <property type="entry name" value="Tetratricopeptide repeat domain"/>
    <property type="match status" value="1"/>
</dbReference>
<organism evidence="5 6">
    <name type="scientific">Spiribacter roseus</name>
    <dbReference type="NCBI Taxonomy" id="1855875"/>
    <lineage>
        <taxon>Bacteria</taxon>
        <taxon>Pseudomonadati</taxon>
        <taxon>Pseudomonadota</taxon>
        <taxon>Gammaproteobacteria</taxon>
        <taxon>Chromatiales</taxon>
        <taxon>Ectothiorhodospiraceae</taxon>
        <taxon>Spiribacter</taxon>
    </lineage>
</organism>
<dbReference type="SUPFAM" id="SSF52540">
    <property type="entry name" value="P-loop containing nucleoside triphosphate hydrolases"/>
    <property type="match status" value="1"/>
</dbReference>
<name>A0ABV3RZT3_9GAMM</name>
<dbReference type="InterPro" id="IPR027417">
    <property type="entry name" value="P-loop_NTPase"/>
</dbReference>
<dbReference type="PANTHER" id="PTHR35807:SF1">
    <property type="entry name" value="TRANSCRIPTIONAL REGULATOR REDD"/>
    <property type="match status" value="1"/>
</dbReference>
<dbReference type="Pfam" id="PF03704">
    <property type="entry name" value="BTAD"/>
    <property type="match status" value="1"/>
</dbReference>
<gene>
    <name evidence="5" type="ORF">V6X51_09380</name>
</gene>
<feature type="domain" description="Bacterial transcriptional activator" evidence="4">
    <location>
        <begin position="4"/>
        <end position="151"/>
    </location>
</feature>
<accession>A0ABV3RZT3</accession>
<keyword evidence="6" id="KW-1185">Reference proteome</keyword>
<keyword evidence="2" id="KW-0804">Transcription</keyword>
<dbReference type="EMBL" id="JBAKFG010000004">
    <property type="protein sequence ID" value="MEX0373639.1"/>
    <property type="molecule type" value="Genomic_DNA"/>
</dbReference>
<evidence type="ECO:0000313" key="6">
    <source>
        <dbReference type="Proteomes" id="UP001556636"/>
    </source>
</evidence>
<proteinExistence type="predicted"/>
<dbReference type="SUPFAM" id="SSF48452">
    <property type="entry name" value="TPR-like"/>
    <property type="match status" value="1"/>
</dbReference>
<keyword evidence="1" id="KW-0805">Transcription regulation</keyword>
<dbReference type="RefSeq" id="WP_367951825.1">
    <property type="nucleotide sequence ID" value="NZ_JBAKFG010000004.1"/>
</dbReference>
<dbReference type="InterPro" id="IPR005158">
    <property type="entry name" value="BTAD"/>
</dbReference>
<dbReference type="SMART" id="SM01043">
    <property type="entry name" value="BTAD"/>
    <property type="match status" value="1"/>
</dbReference>
<evidence type="ECO:0000256" key="2">
    <source>
        <dbReference type="ARBA" id="ARBA00023163"/>
    </source>
</evidence>
<reference evidence="5 6" key="1">
    <citation type="submission" date="2024-02" db="EMBL/GenBank/DDBJ databases">
        <title>New especies of Spiribacter isolated from saline water.</title>
        <authorList>
            <person name="Leon M.J."/>
            <person name="De La Haba R."/>
            <person name="Sanchez-Porro C."/>
            <person name="Ventosa A."/>
        </authorList>
    </citation>
    <scope>NUCLEOTIDE SEQUENCE [LARGE SCALE GENOMIC DNA]</scope>
    <source>
        <strain evidence="6">ag22IC6-196</strain>
    </source>
</reference>
<dbReference type="InterPro" id="IPR051677">
    <property type="entry name" value="AfsR-DnrI-RedD_regulator"/>
</dbReference>
<evidence type="ECO:0000256" key="3">
    <source>
        <dbReference type="SAM" id="MobiDB-lite"/>
    </source>
</evidence>
<protein>
    <submittedName>
        <fullName evidence="5">Bacterial transcriptional activator domain-containing protein</fullName>
    </submittedName>
</protein>
<dbReference type="InterPro" id="IPR011990">
    <property type="entry name" value="TPR-like_helical_dom_sf"/>
</dbReference>